<dbReference type="EMBL" id="JAGGKX010000029">
    <property type="protein sequence ID" value="MBP1971589.1"/>
    <property type="molecule type" value="Genomic_DNA"/>
</dbReference>
<feature type="transmembrane region" description="Helical" evidence="1">
    <location>
        <begin position="6"/>
        <end position="26"/>
    </location>
</feature>
<sequence length="30" mass="3539">MNLMFLIGLLMTVFVTIPIVGMFIYIKKKY</sequence>
<reference evidence="2 3" key="1">
    <citation type="submission" date="2021-03" db="EMBL/GenBank/DDBJ databases">
        <title>Genomic Encyclopedia of Type Strains, Phase IV (KMG-IV): sequencing the most valuable type-strain genomes for metagenomic binning, comparative biology and taxonomic classification.</title>
        <authorList>
            <person name="Goeker M."/>
        </authorList>
    </citation>
    <scope>NUCLEOTIDE SEQUENCE [LARGE SCALE GENOMIC DNA]</scope>
    <source>
        <strain evidence="2 3">DSM 25609</strain>
    </source>
</reference>
<evidence type="ECO:0000313" key="3">
    <source>
        <dbReference type="Proteomes" id="UP001519345"/>
    </source>
</evidence>
<evidence type="ECO:0000256" key="1">
    <source>
        <dbReference type="SAM" id="Phobius"/>
    </source>
</evidence>
<keyword evidence="1" id="KW-0472">Membrane</keyword>
<gene>
    <name evidence="2" type="ORF">J2Z83_003740</name>
</gene>
<evidence type="ECO:0000313" key="2">
    <source>
        <dbReference type="EMBL" id="MBP1971589.1"/>
    </source>
</evidence>
<dbReference type="Proteomes" id="UP001519345">
    <property type="component" value="Unassembled WGS sequence"/>
</dbReference>
<keyword evidence="3" id="KW-1185">Reference proteome</keyword>
<keyword evidence="1" id="KW-1133">Transmembrane helix</keyword>
<accession>A0ABS4INK2</accession>
<name>A0ABS4INK2_9BACI</name>
<proteinExistence type="predicted"/>
<keyword evidence="1" id="KW-0812">Transmembrane</keyword>
<comment type="caution">
    <text evidence="2">The sequence shown here is derived from an EMBL/GenBank/DDBJ whole genome shotgun (WGS) entry which is preliminary data.</text>
</comment>
<organism evidence="2 3">
    <name type="scientific">Virgibacillus natechei</name>
    <dbReference type="NCBI Taxonomy" id="1216297"/>
    <lineage>
        <taxon>Bacteria</taxon>
        <taxon>Bacillati</taxon>
        <taxon>Bacillota</taxon>
        <taxon>Bacilli</taxon>
        <taxon>Bacillales</taxon>
        <taxon>Bacillaceae</taxon>
        <taxon>Virgibacillus</taxon>
    </lineage>
</organism>
<protein>
    <submittedName>
        <fullName evidence="2">Uncharacterized protein</fullName>
    </submittedName>
</protein>